<reference evidence="1 2" key="1">
    <citation type="submission" date="2019-04" db="EMBL/GenBank/DDBJ databases">
        <title>Complete genome sequencing of Piscirickettsia salmonis strain Psal-009.</title>
        <authorList>
            <person name="Schober I."/>
            <person name="Bunk B."/>
            <person name="Sproer C."/>
            <person name="Carril G.P."/>
            <person name="Riedel T."/>
            <person name="Flores-Herrera P.A."/>
            <person name="Nourdin-Galindo G."/>
            <person name="Marshall S.H."/>
            <person name="Overmann J."/>
        </authorList>
    </citation>
    <scope>NUCLEOTIDE SEQUENCE [LARGE SCALE GENOMIC DNA]</scope>
    <source>
        <strain evidence="1 2">Psal-009</strain>
    </source>
</reference>
<name>A0A9Q5YKV7_PISSA</name>
<dbReference type="Proteomes" id="UP000422232">
    <property type="component" value="Chromosome"/>
</dbReference>
<dbReference type="EMBL" id="CP038908">
    <property type="protein sequence ID" value="QGO06385.1"/>
    <property type="molecule type" value="Genomic_DNA"/>
</dbReference>
<accession>A0A9Q5YKV7</accession>
<dbReference type="AlphaFoldDB" id="A0A9Q5YKV7"/>
<proteinExistence type="predicted"/>
<evidence type="ECO:0000313" key="2">
    <source>
        <dbReference type="Proteomes" id="UP000422232"/>
    </source>
</evidence>
<keyword evidence="2" id="KW-1185">Reference proteome</keyword>
<sequence length="138" mass="15566">MKQKRQLRLLTLITCIIAWLPVIICGAEYFFLTEHALAKKSTIAVSLFITAPNALFSTFLCLVFYLIAAPNKQSTLMHYLILWVPTAVTTVSWLSHTLSTNPSATLTQTLTLYLAITASLLSIALRLIRYMNHDKKQH</sequence>
<protein>
    <submittedName>
        <fullName evidence="1">Uncharacterized protein</fullName>
    </submittedName>
</protein>
<dbReference type="GeneID" id="66741489"/>
<dbReference type="RefSeq" id="WP_016209799.1">
    <property type="nucleotide sequence ID" value="NZ_CP012413.1"/>
</dbReference>
<gene>
    <name evidence="1" type="ORF">Psal009_02298</name>
</gene>
<evidence type="ECO:0000313" key="1">
    <source>
        <dbReference type="EMBL" id="QGO06385.1"/>
    </source>
</evidence>
<organism evidence="1 2">
    <name type="scientific">Piscirickettsia salmonis</name>
    <dbReference type="NCBI Taxonomy" id="1238"/>
    <lineage>
        <taxon>Bacteria</taxon>
        <taxon>Pseudomonadati</taxon>
        <taxon>Pseudomonadota</taxon>
        <taxon>Gammaproteobacteria</taxon>
        <taxon>Thiotrichales</taxon>
        <taxon>Piscirickettsiaceae</taxon>
        <taxon>Piscirickettsia</taxon>
    </lineage>
</organism>